<gene>
    <name evidence="12" type="primary">xylA</name>
    <name evidence="16" type="ORF">Cpap_1385</name>
</gene>
<dbReference type="InterPro" id="IPR013452">
    <property type="entry name" value="Xylose_isom_bac"/>
</dbReference>
<dbReference type="OrthoDB" id="9763981at2"/>
<evidence type="ECO:0000256" key="1">
    <source>
        <dbReference type="ARBA" id="ARBA00004496"/>
    </source>
</evidence>
<comment type="catalytic activity">
    <reaction evidence="11 12 13">
        <text>alpha-D-xylose = alpha-D-xylulofuranose</text>
        <dbReference type="Rhea" id="RHEA:22816"/>
        <dbReference type="ChEBI" id="CHEBI:28518"/>
        <dbReference type="ChEBI" id="CHEBI:188998"/>
        <dbReference type="EC" id="5.3.1.5"/>
    </reaction>
</comment>
<dbReference type="AlphaFoldDB" id="F1TFC1"/>
<dbReference type="PRINTS" id="PR00688">
    <property type="entry name" value="XYLOSISMRASE"/>
</dbReference>
<feature type="active site" evidence="12">
    <location>
        <position position="101"/>
    </location>
</feature>
<keyword evidence="17" id="KW-1185">Reference proteome</keyword>
<feature type="binding site" evidence="12">
    <location>
        <position position="296"/>
    </location>
    <ligand>
        <name>Mg(2+)</name>
        <dbReference type="ChEBI" id="CHEBI:18420"/>
        <label>1</label>
    </ligand>
</feature>
<feature type="binding site" evidence="12">
    <location>
        <position position="268"/>
    </location>
    <ligand>
        <name>Mg(2+)</name>
        <dbReference type="ChEBI" id="CHEBI:18420"/>
        <label>1</label>
    </ligand>
</feature>
<dbReference type="FunFam" id="3.20.20.150:FF:000002">
    <property type="entry name" value="Xylose isomerase"/>
    <property type="match status" value="1"/>
</dbReference>
<dbReference type="Gene3D" id="3.20.20.150">
    <property type="entry name" value="Divalent-metal-dependent TIM barrel enzymes"/>
    <property type="match status" value="1"/>
</dbReference>
<feature type="domain" description="Xylose isomerase-like TIM barrel" evidence="15">
    <location>
        <begin position="89"/>
        <end position="289"/>
    </location>
</feature>
<dbReference type="InterPro" id="IPR036237">
    <property type="entry name" value="Xyl_isomerase-like_sf"/>
</dbReference>
<dbReference type="PROSITE" id="PS51415">
    <property type="entry name" value="XYLOSE_ISOMERASE"/>
    <property type="match status" value="1"/>
</dbReference>
<dbReference type="eggNOG" id="COG2115">
    <property type="taxonomic scope" value="Bacteria"/>
</dbReference>
<evidence type="ECO:0000256" key="5">
    <source>
        <dbReference type="ARBA" id="ARBA00018232"/>
    </source>
</evidence>
<dbReference type="Pfam" id="PF01261">
    <property type="entry name" value="AP_endonuc_2"/>
    <property type="match status" value="1"/>
</dbReference>
<dbReference type="STRING" id="588581.Cpap_1385"/>
<evidence type="ECO:0000256" key="7">
    <source>
        <dbReference type="ARBA" id="ARBA00022629"/>
    </source>
</evidence>
<proteinExistence type="inferred from homology"/>
<feature type="active site" evidence="12">
    <location>
        <position position="104"/>
    </location>
</feature>
<dbReference type="EMBL" id="ACXX02000011">
    <property type="protein sequence ID" value="EGD46845.1"/>
    <property type="molecule type" value="Genomic_DNA"/>
</dbReference>
<comment type="similarity">
    <text evidence="2 12 13">Belongs to the xylose isomerase family.</text>
</comment>
<reference evidence="16" key="2">
    <citation type="submission" date="2011-01" db="EMBL/GenBank/DDBJ databases">
        <title>The Non-contiguous Finished genome of Clostridium papyrosolvens.</title>
        <authorList>
            <person name="Lucas S."/>
            <person name="Copeland A."/>
            <person name="Lapidus A."/>
            <person name="Cheng J.-F."/>
            <person name="Goodwin L."/>
            <person name="Pitluck S."/>
            <person name="Misra M."/>
            <person name="Chertkov O."/>
            <person name="Detter J.C."/>
            <person name="Han C."/>
            <person name="Tapia R."/>
            <person name="Land M."/>
            <person name="Hauser L."/>
            <person name="Kyrpides N."/>
            <person name="Ivanova N."/>
            <person name="Pagani I."/>
            <person name="Mouttaki H."/>
            <person name="He Z."/>
            <person name="Zhou J."/>
            <person name="Hemme C.L."/>
            <person name="Woyke T."/>
        </authorList>
    </citation>
    <scope>NUCLEOTIDE SEQUENCE [LARGE SCALE GENOMIC DNA]</scope>
    <source>
        <strain evidence="16">DSM 2782</strain>
    </source>
</reference>
<protein>
    <recommendedName>
        <fullName evidence="5 12">Xylose isomerase</fullName>
        <ecNumber evidence="4 12">5.3.1.5</ecNumber>
    </recommendedName>
</protein>
<organism evidence="16 17">
    <name type="scientific">Ruminiclostridium papyrosolvens DSM 2782</name>
    <dbReference type="NCBI Taxonomy" id="588581"/>
    <lineage>
        <taxon>Bacteria</taxon>
        <taxon>Bacillati</taxon>
        <taxon>Bacillota</taxon>
        <taxon>Clostridia</taxon>
        <taxon>Eubacteriales</taxon>
        <taxon>Oscillospiraceae</taxon>
        <taxon>Ruminiclostridium</taxon>
    </lineage>
</organism>
<dbReference type="NCBIfam" id="TIGR02630">
    <property type="entry name" value="xylose_isom_A"/>
    <property type="match status" value="1"/>
</dbReference>
<evidence type="ECO:0000256" key="4">
    <source>
        <dbReference type="ARBA" id="ARBA00011958"/>
    </source>
</evidence>
<dbReference type="PANTHER" id="PTHR48408">
    <property type="match status" value="1"/>
</dbReference>
<keyword evidence="7 12" id="KW-0859">Xylose metabolism</keyword>
<feature type="binding site" evidence="12">
    <location>
        <position position="268"/>
    </location>
    <ligand>
        <name>Mg(2+)</name>
        <dbReference type="ChEBI" id="CHEBI:18420"/>
        <label>2</label>
    </ligand>
</feature>
<evidence type="ECO:0000256" key="3">
    <source>
        <dbReference type="ARBA" id="ARBA00011881"/>
    </source>
</evidence>
<keyword evidence="12" id="KW-0460">Magnesium</keyword>
<dbReference type="HAMAP" id="MF_00455">
    <property type="entry name" value="Xylose_isom_A"/>
    <property type="match status" value="1"/>
</dbReference>
<evidence type="ECO:0000256" key="12">
    <source>
        <dbReference type="HAMAP-Rule" id="MF_00455"/>
    </source>
</evidence>
<feature type="binding site" evidence="12">
    <location>
        <position position="271"/>
    </location>
    <ligand>
        <name>Mg(2+)</name>
        <dbReference type="ChEBI" id="CHEBI:18420"/>
        <label>2</label>
    </ligand>
</feature>
<dbReference type="SUPFAM" id="SSF51658">
    <property type="entry name" value="Xylose isomerase-like"/>
    <property type="match status" value="1"/>
</dbReference>
<keyword evidence="6 12" id="KW-0963">Cytoplasm</keyword>
<evidence type="ECO:0000256" key="6">
    <source>
        <dbReference type="ARBA" id="ARBA00022490"/>
    </source>
</evidence>
<keyword evidence="10 12" id="KW-0119">Carbohydrate metabolism</keyword>
<dbReference type="Proteomes" id="UP000003860">
    <property type="component" value="Unassembled WGS sequence"/>
</dbReference>
<comment type="caution">
    <text evidence="16">The sequence shown here is derived from an EMBL/GenBank/DDBJ whole genome shotgun (WGS) entry which is preliminary data.</text>
</comment>
<evidence type="ECO:0000259" key="15">
    <source>
        <dbReference type="Pfam" id="PF01261"/>
    </source>
</evidence>
<dbReference type="EC" id="5.3.1.5" evidence="4 12"/>
<dbReference type="GO" id="GO:0009045">
    <property type="term" value="F:xylose isomerase activity"/>
    <property type="evidence" value="ECO:0007669"/>
    <property type="project" value="UniProtKB-UniRule"/>
</dbReference>
<accession>F1TFC1</accession>
<sequence>MSEVFSGISNIKFEGSGSDNPLAFKYYNPKAVIGGKTMEEHLRFAVAYWHTFAAPGADMFGAGSYVRPWNTMADPLEIAKYKVEANFEFIEKLGAPFFAFHDRDIAPEGATLAETNKNLDVIVSVIKDRMKSSPVKLLWGTTNAFGNPRFMHGASTSPNADIFAYAAAQVKKAMEVTKELGGENYVFWGGREGYETLLNTDMKLELDNLARFLKMAVDYAKEIGFDGQFLIEPKPKEPTKHQYDFDTATVIGFLKTYGLDPYFKMNIEANHATLAGHTFQHELAMCRINNMLGSIDANQGDVMLGWDTDQFPTNLYDSTLAMLEVLKAGGLTKGGLNFDSKVRRGSFEPSDLFYGHIAGMDTFAKGLIIANKIMEDGKFDAFVADRYSSYTTGIGKDIVDGKVGFKELEQHALNAKIQNKSGRQEMLEALLNQYILEAK</sequence>
<feature type="binding site" evidence="12">
    <location>
        <position position="307"/>
    </location>
    <ligand>
        <name>Mg(2+)</name>
        <dbReference type="ChEBI" id="CHEBI:18420"/>
        <label>2</label>
    </ligand>
</feature>
<comment type="subcellular location">
    <subcellularLocation>
        <location evidence="1 12 14">Cytoplasm</location>
    </subcellularLocation>
</comment>
<dbReference type="InterPro" id="IPR013022">
    <property type="entry name" value="Xyl_isomerase-like_TIM-brl"/>
</dbReference>
<reference evidence="16" key="1">
    <citation type="submission" date="2009-07" db="EMBL/GenBank/DDBJ databases">
        <authorList>
            <consortium name="US DOE Joint Genome Institute (JGI-PGF)"/>
            <person name="Lucas S."/>
            <person name="Copeland A."/>
            <person name="Lapidus A."/>
            <person name="Glavina del Rio T."/>
            <person name="Tice H."/>
            <person name="Bruce D."/>
            <person name="Goodwin L."/>
            <person name="Pitluck S."/>
            <person name="Larimer F."/>
            <person name="Land M.L."/>
            <person name="Mouttaki H."/>
            <person name="He Z."/>
            <person name="Zhou J."/>
            <person name="Hemme C.L."/>
        </authorList>
    </citation>
    <scope>NUCLEOTIDE SEQUENCE</scope>
    <source>
        <strain evidence="16">DSM 2782</strain>
    </source>
</reference>
<evidence type="ECO:0000256" key="2">
    <source>
        <dbReference type="ARBA" id="ARBA00005765"/>
    </source>
</evidence>
<evidence type="ECO:0000256" key="13">
    <source>
        <dbReference type="RuleBase" id="RU000609"/>
    </source>
</evidence>
<dbReference type="NCBIfam" id="NF003998">
    <property type="entry name" value="PRK05474.1"/>
    <property type="match status" value="1"/>
</dbReference>
<evidence type="ECO:0000256" key="11">
    <source>
        <dbReference type="ARBA" id="ARBA00033659"/>
    </source>
</evidence>
<dbReference type="GO" id="GO:0000287">
    <property type="term" value="F:magnesium ion binding"/>
    <property type="evidence" value="ECO:0007669"/>
    <property type="project" value="UniProtKB-UniRule"/>
</dbReference>
<evidence type="ECO:0000256" key="14">
    <source>
        <dbReference type="RuleBase" id="RU000610"/>
    </source>
</evidence>
<dbReference type="PANTHER" id="PTHR48408:SF1">
    <property type="entry name" value="XYLOSE ISOMERASE"/>
    <property type="match status" value="1"/>
</dbReference>
<keyword evidence="9 12" id="KW-0413">Isomerase</keyword>
<dbReference type="GO" id="GO:0005737">
    <property type="term" value="C:cytoplasm"/>
    <property type="evidence" value="ECO:0007669"/>
    <property type="project" value="UniProtKB-SubCell"/>
</dbReference>
<comment type="subunit">
    <text evidence="3 12 14">Homotetramer.</text>
</comment>
<comment type="cofactor">
    <cofactor evidence="12">
        <name>Mg(2+)</name>
        <dbReference type="ChEBI" id="CHEBI:18420"/>
    </cofactor>
    <text evidence="12">Binds 2 magnesium ions per subunit.</text>
</comment>
<keyword evidence="8 12" id="KW-0479">Metal-binding</keyword>
<evidence type="ECO:0000313" key="17">
    <source>
        <dbReference type="Proteomes" id="UP000003860"/>
    </source>
</evidence>
<dbReference type="RefSeq" id="WP_004620906.1">
    <property type="nucleotide sequence ID" value="NZ_ACXX02000011.1"/>
</dbReference>
<evidence type="ECO:0000313" key="16">
    <source>
        <dbReference type="EMBL" id="EGD46845.1"/>
    </source>
</evidence>
<feature type="binding site" evidence="12">
    <location>
        <position position="339"/>
    </location>
    <ligand>
        <name>Mg(2+)</name>
        <dbReference type="ChEBI" id="CHEBI:18420"/>
        <label>1</label>
    </ligand>
</feature>
<name>F1TFC1_9FIRM</name>
<evidence type="ECO:0000256" key="10">
    <source>
        <dbReference type="ARBA" id="ARBA00023277"/>
    </source>
</evidence>
<evidence type="ECO:0000256" key="8">
    <source>
        <dbReference type="ARBA" id="ARBA00022723"/>
    </source>
</evidence>
<feature type="binding site" evidence="12">
    <location>
        <position position="309"/>
    </location>
    <ligand>
        <name>Mg(2+)</name>
        <dbReference type="ChEBI" id="CHEBI:18420"/>
        <label>2</label>
    </ligand>
</feature>
<dbReference type="InterPro" id="IPR001998">
    <property type="entry name" value="Xylose_isomerase"/>
</dbReference>
<evidence type="ECO:0000256" key="9">
    <source>
        <dbReference type="ARBA" id="ARBA00023235"/>
    </source>
</evidence>
<dbReference type="GO" id="GO:0042732">
    <property type="term" value="P:D-xylose metabolic process"/>
    <property type="evidence" value="ECO:0007669"/>
    <property type="project" value="UniProtKB-UniRule"/>
</dbReference>
<feature type="binding site" evidence="12">
    <location>
        <position position="232"/>
    </location>
    <ligand>
        <name>Mg(2+)</name>
        <dbReference type="ChEBI" id="CHEBI:18420"/>
        <label>1</label>
    </ligand>
</feature>